<dbReference type="Gene3D" id="3.30.70.920">
    <property type="match status" value="1"/>
</dbReference>
<sequence length="85" mass="9404">MIIAGIVVKVVSGKEEPLAEYLKGFPNVTVEGSTDGNLAIVVEANHAQELEKLTQRWQDNQEDIIGVFPVYVNSEDIDEDISRDC</sequence>
<dbReference type="Pfam" id="PF03927">
    <property type="entry name" value="NapD"/>
    <property type="match status" value="1"/>
</dbReference>
<keyword evidence="2" id="KW-1185">Reference proteome</keyword>
<dbReference type="Proteomes" id="UP000095255">
    <property type="component" value="Unassembled WGS sequence"/>
</dbReference>
<proteinExistence type="predicted"/>
<gene>
    <name evidence="1" type="ORF">BHU72_03625</name>
</gene>
<comment type="caution">
    <text evidence="1">The sequence shown here is derived from an EMBL/GenBank/DDBJ whole genome shotgun (WGS) entry which is preliminary data.</text>
</comment>
<protein>
    <submittedName>
        <fullName evidence="1">Uncharacterized protein</fullName>
    </submittedName>
</protein>
<name>A0A1E5L751_9FIRM</name>
<evidence type="ECO:0000313" key="2">
    <source>
        <dbReference type="Proteomes" id="UP000095255"/>
    </source>
</evidence>
<dbReference type="STRING" id="1390249.BHU72_03625"/>
<evidence type="ECO:0000313" key="1">
    <source>
        <dbReference type="EMBL" id="OEH85878.1"/>
    </source>
</evidence>
<dbReference type="AlphaFoldDB" id="A0A1E5L751"/>
<organism evidence="1 2">
    <name type="scientific">Desulfuribacillus stibiiarsenatis</name>
    <dbReference type="NCBI Taxonomy" id="1390249"/>
    <lineage>
        <taxon>Bacteria</taxon>
        <taxon>Bacillati</taxon>
        <taxon>Bacillota</taxon>
        <taxon>Desulfuribacillia</taxon>
        <taxon>Desulfuribacillales</taxon>
        <taxon>Desulfuribacillaceae</taxon>
        <taxon>Desulfuribacillus</taxon>
    </lineage>
</organism>
<reference evidence="1 2" key="1">
    <citation type="submission" date="2016-09" db="EMBL/GenBank/DDBJ databases">
        <title>Desulfuribacillus arsenicus sp. nov., an obligately anaerobic, dissimilatory arsenic- and antimonate-reducing bacterium isolated from anoxic sediments.</title>
        <authorList>
            <person name="Abin C.A."/>
            <person name="Hollibaugh J.T."/>
        </authorList>
    </citation>
    <scope>NUCLEOTIDE SEQUENCE [LARGE SCALE GENOMIC DNA]</scope>
    <source>
        <strain evidence="1 2">MLFW-2</strain>
    </source>
</reference>
<dbReference type="RefSeq" id="WP_069701961.1">
    <property type="nucleotide sequence ID" value="NZ_MJAT01000012.1"/>
</dbReference>
<dbReference type="OrthoDB" id="1667266at2"/>
<accession>A0A1E5L751</accession>
<dbReference type="EMBL" id="MJAT01000012">
    <property type="protein sequence ID" value="OEH85878.1"/>
    <property type="molecule type" value="Genomic_DNA"/>
</dbReference>
<dbReference type="InterPro" id="IPR005623">
    <property type="entry name" value="Chaperone_NapD_NO3_reduct"/>
</dbReference>